<dbReference type="Gene3D" id="3.30.360.10">
    <property type="entry name" value="Dihydrodipicolinate Reductase, domain 2"/>
    <property type="match status" value="1"/>
</dbReference>
<dbReference type="Pfam" id="PF01408">
    <property type="entry name" value="GFO_IDH_MocA"/>
    <property type="match status" value="1"/>
</dbReference>
<dbReference type="AlphaFoldDB" id="A0A382F5Y0"/>
<dbReference type="PANTHER" id="PTHR43708:SF1">
    <property type="entry name" value="GALACTOSE_LACTOSE METABOLISM REGULATORY PROTEIN GAL80"/>
    <property type="match status" value="1"/>
</dbReference>
<dbReference type="Pfam" id="PF22725">
    <property type="entry name" value="GFO_IDH_MocA_C3"/>
    <property type="match status" value="1"/>
</dbReference>
<dbReference type="InterPro" id="IPR055170">
    <property type="entry name" value="GFO_IDH_MocA-like_dom"/>
</dbReference>
<feature type="domain" description="Gfo/Idh/MocA-like oxidoreductase N-terminal" evidence="1">
    <location>
        <begin position="37"/>
        <end position="158"/>
    </location>
</feature>
<organism evidence="3">
    <name type="scientific">marine metagenome</name>
    <dbReference type="NCBI Taxonomy" id="408172"/>
    <lineage>
        <taxon>unclassified sequences</taxon>
        <taxon>metagenomes</taxon>
        <taxon>ecological metagenomes</taxon>
    </lineage>
</organism>
<dbReference type="InterPro" id="IPR036291">
    <property type="entry name" value="NAD(P)-bd_dom_sf"/>
</dbReference>
<proteinExistence type="predicted"/>
<evidence type="ECO:0008006" key="4">
    <source>
        <dbReference type="Google" id="ProtNLM"/>
    </source>
</evidence>
<dbReference type="GO" id="GO:0000166">
    <property type="term" value="F:nucleotide binding"/>
    <property type="evidence" value="ECO:0007669"/>
    <property type="project" value="InterPro"/>
</dbReference>
<sequence length="351" mass="38373">MEIPSNRRMQRRQFIRASTGAALAMPFIVKGAKPRIKIGQLGSGHSHASGKLAAIRKLSDDFELVGVAQPREAAGSPIPDSGSYRGVKQLSEEQLLATPGLEAVAIETEVPYLVAVAKRAVQAGCHIHHDKPGGVTLSDFRELLGLAKNRGLTVQMGYMLRYNPAFQFMYRAVREGWLGEIMEVDGMMGKMASASLRRELARYPGGGMFELACHMVDSIVHVMGKPAKVHAFVRRTQGDGVGDNQLAVLEYENATATIRCNHRDPHGFPRRRFQIAGDKGTIEIRPIEPGKLTLSLGESHGGFDRGTHVVKLPIGSGRYDGEFADLARVVRGKAKLAWSYEHDLAVQETVL</sequence>
<dbReference type="InterPro" id="IPR000683">
    <property type="entry name" value="Gfo/Idh/MocA-like_OxRdtase_N"/>
</dbReference>
<dbReference type="SUPFAM" id="SSF55347">
    <property type="entry name" value="Glyceraldehyde-3-phosphate dehydrogenase-like, C-terminal domain"/>
    <property type="match status" value="1"/>
</dbReference>
<reference evidence="3" key="1">
    <citation type="submission" date="2018-05" db="EMBL/GenBank/DDBJ databases">
        <authorList>
            <person name="Lanie J.A."/>
            <person name="Ng W.-L."/>
            <person name="Kazmierczak K.M."/>
            <person name="Andrzejewski T.M."/>
            <person name="Davidsen T.M."/>
            <person name="Wayne K.J."/>
            <person name="Tettelin H."/>
            <person name="Glass J.I."/>
            <person name="Rusch D."/>
            <person name="Podicherti R."/>
            <person name="Tsui H.-C.T."/>
            <person name="Winkler M.E."/>
        </authorList>
    </citation>
    <scope>NUCLEOTIDE SEQUENCE</scope>
</reference>
<dbReference type="PANTHER" id="PTHR43708">
    <property type="entry name" value="CONSERVED EXPRESSED OXIDOREDUCTASE (EUROFUNG)"/>
    <property type="match status" value="1"/>
</dbReference>
<dbReference type="InterPro" id="IPR051317">
    <property type="entry name" value="Gfo/Idh/MocA_oxidoreduct"/>
</dbReference>
<name>A0A382F5Y0_9ZZZZ</name>
<accession>A0A382F5Y0</accession>
<evidence type="ECO:0000259" key="1">
    <source>
        <dbReference type="Pfam" id="PF01408"/>
    </source>
</evidence>
<dbReference type="SUPFAM" id="SSF51735">
    <property type="entry name" value="NAD(P)-binding Rossmann-fold domains"/>
    <property type="match status" value="1"/>
</dbReference>
<gene>
    <name evidence="3" type="ORF">METZ01_LOCUS210896</name>
</gene>
<protein>
    <recommendedName>
        <fullName evidence="4">Gfo/Idh/MocA-like oxidoreductase N-terminal domain-containing protein</fullName>
    </recommendedName>
</protein>
<dbReference type="EMBL" id="UINC01048023">
    <property type="protein sequence ID" value="SVB58042.1"/>
    <property type="molecule type" value="Genomic_DNA"/>
</dbReference>
<feature type="domain" description="GFO/IDH/MocA-like oxidoreductase" evidence="2">
    <location>
        <begin position="166"/>
        <end position="283"/>
    </location>
</feature>
<dbReference type="Gene3D" id="3.40.50.720">
    <property type="entry name" value="NAD(P)-binding Rossmann-like Domain"/>
    <property type="match status" value="1"/>
</dbReference>
<feature type="non-terminal residue" evidence="3">
    <location>
        <position position="351"/>
    </location>
</feature>
<evidence type="ECO:0000313" key="3">
    <source>
        <dbReference type="EMBL" id="SVB58042.1"/>
    </source>
</evidence>
<evidence type="ECO:0000259" key="2">
    <source>
        <dbReference type="Pfam" id="PF22725"/>
    </source>
</evidence>